<dbReference type="EMBL" id="QZEY01000001">
    <property type="protein sequence ID" value="RJL35685.1"/>
    <property type="molecule type" value="Genomic_DNA"/>
</dbReference>
<feature type="region of interest" description="Disordered" evidence="1">
    <location>
        <begin position="56"/>
        <end position="76"/>
    </location>
</feature>
<feature type="transmembrane region" description="Helical" evidence="2">
    <location>
        <begin position="30"/>
        <end position="50"/>
    </location>
</feature>
<keyword evidence="4" id="KW-1185">Reference proteome</keyword>
<keyword evidence="2" id="KW-0812">Transmembrane</keyword>
<dbReference type="RefSeq" id="WP_119924658.1">
    <property type="nucleotide sequence ID" value="NZ_QZEY01000001.1"/>
</dbReference>
<comment type="caution">
    <text evidence="3">The sequence shown here is derived from an EMBL/GenBank/DDBJ whole genome shotgun (WGS) entry which is preliminary data.</text>
</comment>
<protein>
    <recommendedName>
        <fullName evidence="5">MFS transporter</fullName>
    </recommendedName>
</protein>
<reference evidence="3 4" key="1">
    <citation type="submission" date="2018-09" db="EMBL/GenBank/DDBJ databases">
        <title>YIM 75507 draft genome.</title>
        <authorList>
            <person name="Tang S."/>
            <person name="Feng Y."/>
        </authorList>
    </citation>
    <scope>NUCLEOTIDE SEQUENCE [LARGE SCALE GENOMIC DNA]</scope>
    <source>
        <strain evidence="3 4">YIM 75507</strain>
    </source>
</reference>
<dbReference type="AlphaFoldDB" id="A0A3A4B1S2"/>
<evidence type="ECO:0000313" key="3">
    <source>
        <dbReference type="EMBL" id="RJL35685.1"/>
    </source>
</evidence>
<organism evidence="3 4">
    <name type="scientific">Bailinhaonella thermotolerans</name>
    <dbReference type="NCBI Taxonomy" id="1070861"/>
    <lineage>
        <taxon>Bacteria</taxon>
        <taxon>Bacillati</taxon>
        <taxon>Actinomycetota</taxon>
        <taxon>Actinomycetes</taxon>
        <taxon>Streptosporangiales</taxon>
        <taxon>Streptosporangiaceae</taxon>
        <taxon>Bailinhaonella</taxon>
    </lineage>
</organism>
<keyword evidence="2" id="KW-0472">Membrane</keyword>
<evidence type="ECO:0000313" key="4">
    <source>
        <dbReference type="Proteomes" id="UP000265768"/>
    </source>
</evidence>
<keyword evidence="2" id="KW-1133">Transmembrane helix</keyword>
<accession>A0A3A4B1S2</accession>
<name>A0A3A4B1S2_9ACTN</name>
<proteinExistence type="predicted"/>
<sequence length="76" mass="7551">MLSTLAASRTDDLPAAGTAQATALTGGYQLAFRVGACLVPGALVIAAVVLRTPPRTAGAPTARVTASLPEKDTTSV</sequence>
<evidence type="ECO:0000256" key="1">
    <source>
        <dbReference type="SAM" id="MobiDB-lite"/>
    </source>
</evidence>
<dbReference type="Proteomes" id="UP000265768">
    <property type="component" value="Unassembled WGS sequence"/>
</dbReference>
<evidence type="ECO:0008006" key="5">
    <source>
        <dbReference type="Google" id="ProtNLM"/>
    </source>
</evidence>
<gene>
    <name evidence="3" type="ORF">D5H75_02555</name>
</gene>
<evidence type="ECO:0000256" key="2">
    <source>
        <dbReference type="SAM" id="Phobius"/>
    </source>
</evidence>